<dbReference type="InterPro" id="IPR041588">
    <property type="entry name" value="Integrase_H2C2"/>
</dbReference>
<dbReference type="Pfam" id="PF00665">
    <property type="entry name" value="rve"/>
    <property type="match status" value="1"/>
</dbReference>
<dbReference type="InterPro" id="IPR043128">
    <property type="entry name" value="Rev_trsase/Diguanyl_cyclase"/>
</dbReference>
<dbReference type="Gene3D" id="3.30.420.10">
    <property type="entry name" value="Ribonuclease H-like superfamily/Ribonuclease H"/>
    <property type="match status" value="1"/>
</dbReference>
<dbReference type="InterPro" id="IPR021109">
    <property type="entry name" value="Peptidase_aspartic_dom_sf"/>
</dbReference>
<dbReference type="RefSeq" id="XP_062703596.1">
    <property type="nucleotide sequence ID" value="XM_062847612.1"/>
</dbReference>
<evidence type="ECO:0000256" key="7">
    <source>
        <dbReference type="SAM" id="MobiDB-lite"/>
    </source>
</evidence>
<dbReference type="Pfam" id="PF17921">
    <property type="entry name" value="Integrase_H2C2"/>
    <property type="match status" value="1"/>
</dbReference>
<reference evidence="9" key="2">
    <citation type="submission" date="2025-05" db="UniProtKB">
        <authorList>
            <consortium name="EnsemblMetazoa"/>
        </authorList>
    </citation>
    <scope>IDENTIFICATION</scope>
    <source>
        <strain evidence="9">Foshan</strain>
    </source>
</reference>
<keyword evidence="6" id="KW-0695">RNA-directed DNA polymerase</keyword>
<accession>A0ABM1YJ42</accession>
<evidence type="ECO:0000256" key="6">
    <source>
        <dbReference type="ARBA" id="ARBA00022918"/>
    </source>
</evidence>
<feature type="compositionally biased region" description="Low complexity" evidence="7">
    <location>
        <begin position="451"/>
        <end position="461"/>
    </location>
</feature>
<dbReference type="Gene3D" id="3.10.10.10">
    <property type="entry name" value="HIV Type 1 Reverse Transcriptase, subunit A, domain 1"/>
    <property type="match status" value="1"/>
</dbReference>
<dbReference type="InterPro" id="IPR005312">
    <property type="entry name" value="DUF1759"/>
</dbReference>
<keyword evidence="2" id="KW-0548">Nucleotidyltransferase</keyword>
<dbReference type="InterPro" id="IPR040676">
    <property type="entry name" value="DUF5641"/>
</dbReference>
<dbReference type="Pfam" id="PF03564">
    <property type="entry name" value="DUF1759"/>
    <property type="match status" value="1"/>
</dbReference>
<protein>
    <recommendedName>
        <fullName evidence="8">Integrase catalytic domain-containing protein</fullName>
    </recommendedName>
</protein>
<dbReference type="PROSITE" id="PS00141">
    <property type="entry name" value="ASP_PROTEASE"/>
    <property type="match status" value="1"/>
</dbReference>
<keyword evidence="5" id="KW-0378">Hydrolase</keyword>
<dbReference type="InterPro" id="IPR001584">
    <property type="entry name" value="Integrase_cat-core"/>
</dbReference>
<feature type="region of interest" description="Disordered" evidence="7">
    <location>
        <begin position="444"/>
        <end position="467"/>
    </location>
</feature>
<dbReference type="Proteomes" id="UP000069940">
    <property type="component" value="Unassembled WGS sequence"/>
</dbReference>
<dbReference type="InterPro" id="IPR001969">
    <property type="entry name" value="Aspartic_peptidase_AS"/>
</dbReference>
<sequence length="1773" mass="201158">MSEEQTPQASRNITPKNLLDALIGEPTSYEPIEVQKLLKTRAQVKKAMAQRLEKAVDRRDMAKEKMLRIHAGMNQPDKNIHWLNLQLENLRRCYDEVERSYLEICDAVPRDQREDFKLQNIQIEEMYDHLYVNIQSGIAEWKAREEQSKLNALAPAYNPPQQPTAASNMPPHLHVPLPTFDGNLENWYSFKCMFQTIMGRYPNESAAIKLYHLKNALVGSAAGKIDQDVINNNDYSAAWKMLEDAYEDERLIIDTHIDALLSLPKMTAENGEELRKLIDTCTKHVDALKNRQLPVEGLAEMILVNVIAKRLDKETRKLWESQLSQDELPAYAEMIDYLRERVRILQKMTGYAEPRTTLKPKNKPEQKIPQARNFVQTKEVCHCCNGDHLIYKCGQFKELNVSSRYAKVKQAGLCFNCLRRGHRTIDCNSERSCKSCKRKHHSLLHDDKPVQQSSSAPSEQPAKPEERQEVAVQAGSVNCATSLMLKQQVLLSTAEVLVAGSGNVGLPCRVLLDSGSDSNLISEAFAKRLNLPMENINLPISGLNNAETRVKFKLTTKISSRVNPFNAILDFLVVPTITTNLPMMKVDIRSWSIPTSVDLADPSFHVPKEIQMIIGAELFFVLVKNGRMKLAEGAPMLVETDLGWIVSGPVKGHSSGPQVGICQLNLREEQINHTLVKFWELETVQEASPLTSREQAIEKHFEQTHFRDDTGRFTVRLPFNDNKGQLGDSLETARSRFDRLLRSFANKTKLKRYSEFMTEYQALGHMVEVFDNPVDCYFLPHHAVYKESSTTTKIRVVFDASAKTSSGLSLNDALDVGPTVQKDLITILLRFCCFPVVLTADIPKMYRQVQIHKDDRKYQRILWLTSTNEVGTFELTTVTYGCSSAPYLATRALMQLAKDEASDLPVAAKVVEENSYIDDFLTGGNTTEEVIEIYEQLTEMLRRGGFGVHKFCSNSEVVRSSIPTELQESQVNFEDADINNAIKTLGLIWNQHEDYFRFNVAPLDEKVPTKKSVLSAVGLLFDPCGYLGPVITTAKMLMQDLWRLKLKWDDELPEEPRKMWIDFRRQLPFVNTLQKKRCVVRSDAKQIELHGFADASLRAYGAVLYTRCISPDGTVEVNLVCSKSRVAPLKPMTIPRLELCGALLLARLVDKTVSAMGIPFKSVTLHLDSQVVLCWLEKSPLALNQFVSNRVAEILELTQTYQWQYVRSEQNPADLISRGVLPAEISTMDLWWDSSPFLWELDPKYNDERIKLSDNEVPELKPTVVVATTVQAKPLIVMTRLSNFRRLHRAWAYVLRFCKNVRTKNRDTSELKAQEMADALHAILKQIQKEEFGELFRALAGDEAKRNRYSGLAPFIDTDGLIRVGGRLKYSSIPYDGRHQILLPEKHHVTAILIQQLHEDNFHVGQRGLLSIVRERYWPINAQMLIKKIISKCHVCCRHNPRPVAQYMGNLPDYRITPAPVFSNTGIDYAGPIFLKEAGRKTVVYKAYICVFVCMATKAIHMEVVSNLTAGNFIAALQRFISRRGMVANIYSDNGTTFVGANHELAALRQLFEDQATQRKLTDFCISKGIQWHFIPPRSPHFGGIWEAGVKSVKHHLKRVVGETKLTFEEVSTFLAQCEAILNSRPLIPVSNDPNDVEVLTPSHFLIQRPALSIPEPSYDEVKIGRLSRWQHVQLMKEHFWKRWSAEYLHHLQSRPKWHSGVTDIKIGALVVLKDDNTPPHQWHIGRIVATHPGADGIVRVVTVKTATSEFRRGVAKICLLPSVEPADSTGGE</sequence>
<evidence type="ECO:0000256" key="5">
    <source>
        <dbReference type="ARBA" id="ARBA00022801"/>
    </source>
</evidence>
<dbReference type="Gene3D" id="1.10.340.70">
    <property type="match status" value="1"/>
</dbReference>
<dbReference type="InterPro" id="IPR000477">
    <property type="entry name" value="RT_dom"/>
</dbReference>
<name>A0ABM1YJ42_AEDAL</name>
<dbReference type="SUPFAM" id="SSF53098">
    <property type="entry name" value="Ribonuclease H-like"/>
    <property type="match status" value="1"/>
</dbReference>
<dbReference type="CDD" id="cd00303">
    <property type="entry name" value="retropepsin_like"/>
    <property type="match status" value="1"/>
</dbReference>
<dbReference type="Pfam" id="PF18701">
    <property type="entry name" value="DUF5641"/>
    <property type="match status" value="1"/>
</dbReference>
<dbReference type="InterPro" id="IPR036397">
    <property type="entry name" value="RNaseH_sf"/>
</dbReference>
<proteinExistence type="predicted"/>
<reference evidence="10" key="1">
    <citation type="journal article" date="2015" name="Proc. Natl. Acad. Sci. U.S.A.">
        <title>Genome sequence of the Asian Tiger mosquito, Aedes albopictus, reveals insights into its biology, genetics, and evolution.</title>
        <authorList>
            <person name="Chen X.G."/>
            <person name="Jiang X."/>
            <person name="Gu J."/>
            <person name="Xu M."/>
            <person name="Wu Y."/>
            <person name="Deng Y."/>
            <person name="Zhang C."/>
            <person name="Bonizzoni M."/>
            <person name="Dermauw W."/>
            <person name="Vontas J."/>
            <person name="Armbruster P."/>
            <person name="Huang X."/>
            <person name="Yang Y."/>
            <person name="Zhang H."/>
            <person name="He W."/>
            <person name="Peng H."/>
            <person name="Liu Y."/>
            <person name="Wu K."/>
            <person name="Chen J."/>
            <person name="Lirakis M."/>
            <person name="Topalis P."/>
            <person name="Van Leeuwen T."/>
            <person name="Hall A.B."/>
            <person name="Jiang X."/>
            <person name="Thorpe C."/>
            <person name="Mueller R.L."/>
            <person name="Sun C."/>
            <person name="Waterhouse R.M."/>
            <person name="Yan G."/>
            <person name="Tu Z.J."/>
            <person name="Fang X."/>
            <person name="James A.A."/>
        </authorList>
    </citation>
    <scope>NUCLEOTIDE SEQUENCE [LARGE SCALE GENOMIC DNA]</scope>
    <source>
        <strain evidence="10">Foshan</strain>
    </source>
</reference>
<keyword evidence="1" id="KW-0808">Transferase</keyword>
<dbReference type="Gene3D" id="3.30.70.270">
    <property type="match status" value="1"/>
</dbReference>
<evidence type="ECO:0000313" key="9">
    <source>
        <dbReference type="EnsemblMetazoa" id="AALFPA23_009604.P13270"/>
    </source>
</evidence>
<dbReference type="PROSITE" id="PS50994">
    <property type="entry name" value="INTEGRASE"/>
    <property type="match status" value="1"/>
</dbReference>
<dbReference type="SUPFAM" id="SSF56672">
    <property type="entry name" value="DNA/RNA polymerases"/>
    <property type="match status" value="1"/>
</dbReference>
<dbReference type="InterPro" id="IPR012337">
    <property type="entry name" value="RNaseH-like_sf"/>
</dbReference>
<dbReference type="InterPro" id="IPR043502">
    <property type="entry name" value="DNA/RNA_pol_sf"/>
</dbReference>
<keyword evidence="3" id="KW-0540">Nuclease</keyword>
<evidence type="ECO:0000256" key="4">
    <source>
        <dbReference type="ARBA" id="ARBA00022759"/>
    </source>
</evidence>
<evidence type="ECO:0000256" key="1">
    <source>
        <dbReference type="ARBA" id="ARBA00022679"/>
    </source>
</evidence>
<dbReference type="GeneID" id="134286047"/>
<dbReference type="EnsemblMetazoa" id="AALFPA23_009604.R13270">
    <property type="protein sequence ID" value="AALFPA23_009604.P13270"/>
    <property type="gene ID" value="AALFPA23_009604"/>
</dbReference>
<dbReference type="Gene3D" id="2.40.70.10">
    <property type="entry name" value="Acid Proteases"/>
    <property type="match status" value="1"/>
</dbReference>
<dbReference type="PANTHER" id="PTHR47331">
    <property type="entry name" value="PHD-TYPE DOMAIN-CONTAINING PROTEIN"/>
    <property type="match status" value="1"/>
</dbReference>
<evidence type="ECO:0000259" key="8">
    <source>
        <dbReference type="PROSITE" id="PS50994"/>
    </source>
</evidence>
<dbReference type="SUPFAM" id="SSF50630">
    <property type="entry name" value="Acid proteases"/>
    <property type="match status" value="1"/>
</dbReference>
<organism evidence="9 10">
    <name type="scientific">Aedes albopictus</name>
    <name type="common">Asian tiger mosquito</name>
    <name type="synonym">Stegomyia albopicta</name>
    <dbReference type="NCBI Taxonomy" id="7160"/>
    <lineage>
        <taxon>Eukaryota</taxon>
        <taxon>Metazoa</taxon>
        <taxon>Ecdysozoa</taxon>
        <taxon>Arthropoda</taxon>
        <taxon>Hexapoda</taxon>
        <taxon>Insecta</taxon>
        <taxon>Pterygota</taxon>
        <taxon>Neoptera</taxon>
        <taxon>Endopterygota</taxon>
        <taxon>Diptera</taxon>
        <taxon>Nematocera</taxon>
        <taxon>Culicoidea</taxon>
        <taxon>Culicidae</taxon>
        <taxon>Culicinae</taxon>
        <taxon>Aedini</taxon>
        <taxon>Aedes</taxon>
        <taxon>Stegomyia</taxon>
    </lineage>
</organism>
<evidence type="ECO:0000256" key="2">
    <source>
        <dbReference type="ARBA" id="ARBA00022695"/>
    </source>
</evidence>
<keyword evidence="10" id="KW-1185">Reference proteome</keyword>
<dbReference type="PANTHER" id="PTHR47331:SF1">
    <property type="entry name" value="GAG-LIKE PROTEIN"/>
    <property type="match status" value="1"/>
</dbReference>
<dbReference type="Pfam" id="PF00078">
    <property type="entry name" value="RVT_1"/>
    <property type="match status" value="1"/>
</dbReference>
<dbReference type="Pfam" id="PF05380">
    <property type="entry name" value="Peptidase_A17"/>
    <property type="match status" value="1"/>
</dbReference>
<keyword evidence="4" id="KW-0255">Endonuclease</keyword>
<evidence type="ECO:0000313" key="10">
    <source>
        <dbReference type="Proteomes" id="UP000069940"/>
    </source>
</evidence>
<dbReference type="CDD" id="cd01644">
    <property type="entry name" value="RT_pepA17"/>
    <property type="match status" value="1"/>
</dbReference>
<evidence type="ECO:0000256" key="3">
    <source>
        <dbReference type="ARBA" id="ARBA00022722"/>
    </source>
</evidence>
<dbReference type="InterPro" id="IPR008042">
    <property type="entry name" value="Retrotrans_Pao"/>
</dbReference>
<feature type="domain" description="Integrase catalytic" evidence="8">
    <location>
        <begin position="1456"/>
        <end position="1650"/>
    </location>
</feature>